<evidence type="ECO:0000256" key="1">
    <source>
        <dbReference type="SAM" id="MobiDB-lite"/>
    </source>
</evidence>
<dbReference type="EMBL" id="CAXAMN010024765">
    <property type="protein sequence ID" value="CAK9089776.1"/>
    <property type="molecule type" value="Genomic_DNA"/>
</dbReference>
<feature type="transmembrane region" description="Helical" evidence="2">
    <location>
        <begin position="124"/>
        <end position="143"/>
    </location>
</feature>
<organism evidence="3 4">
    <name type="scientific">Durusdinium trenchii</name>
    <dbReference type="NCBI Taxonomy" id="1381693"/>
    <lineage>
        <taxon>Eukaryota</taxon>
        <taxon>Sar</taxon>
        <taxon>Alveolata</taxon>
        <taxon>Dinophyceae</taxon>
        <taxon>Suessiales</taxon>
        <taxon>Symbiodiniaceae</taxon>
        <taxon>Durusdinium</taxon>
    </lineage>
</organism>
<feature type="transmembrane region" description="Helical" evidence="2">
    <location>
        <begin position="93"/>
        <end position="112"/>
    </location>
</feature>
<dbReference type="Proteomes" id="UP001642484">
    <property type="component" value="Unassembled WGS sequence"/>
</dbReference>
<feature type="region of interest" description="Disordered" evidence="1">
    <location>
        <begin position="531"/>
        <end position="582"/>
    </location>
</feature>
<feature type="transmembrane region" description="Helical" evidence="2">
    <location>
        <begin position="174"/>
        <end position="191"/>
    </location>
</feature>
<feature type="transmembrane region" description="Helical" evidence="2">
    <location>
        <begin position="67"/>
        <end position="87"/>
    </location>
</feature>
<keyword evidence="2" id="KW-0812">Transmembrane</keyword>
<sequence length="582" mass="64617">MEPILVVSTLVLIFAPVHFYLRQEDLVTLRQWIGWGTSLEDCQEDPVTKEFRVEEEMMKVRQMNLKMLCRLFAHIVVPFGIAIFYQALSAPEFDTMALGMLFLVAYCFHSVVGSSMELTARHLTIFNCVAHVLVLPCSFLPVLSATSSIMFPLAQSFVVALRFCAALYFFDQRLIIPFNIAYSSINIIVYVCHFRESGGANLFLLLSMECFNFVLILATGSFIDLALRRQTYAVLDTAHAESLLVGFRKMLRGICDGEALLDSHMNVAQESECLKHLILTTVSLEGRSFEELLLETERPRFRHFIQSSASSSSASSGAPPFCSRLLFRGAAGIGVAADVYHVPIWGLFGGATQPHHLIAFKEDPELRQHPEAEEDSLPAQLRWKKDHPHASASSARTASLISGSTVHSAHPIFPEFQEMTLLVDVETELQDILQAHLSFERTDQSEPAVGSSMPSLRRLVKPTDWEPLRASVVAYVEQAQVDPDTPPLPLAGLSFQLPSQSGWLQAEEATLHRIQGAQKVWFHLKTFRPEKVPRPRSSLDAIHESPGLRGRSEKAGGTPVLGETAERSAAGGIAGVQDHPKR</sequence>
<feature type="transmembrane region" description="Helical" evidence="2">
    <location>
        <begin position="203"/>
        <end position="227"/>
    </location>
</feature>
<accession>A0ABP0QNI0</accession>
<keyword evidence="2" id="KW-1133">Transmembrane helix</keyword>
<proteinExistence type="predicted"/>
<evidence type="ECO:0000313" key="4">
    <source>
        <dbReference type="Proteomes" id="UP001642484"/>
    </source>
</evidence>
<protein>
    <submittedName>
        <fullName evidence="3">Uncharacterized protein</fullName>
    </submittedName>
</protein>
<reference evidence="3 4" key="1">
    <citation type="submission" date="2024-02" db="EMBL/GenBank/DDBJ databases">
        <authorList>
            <person name="Chen Y."/>
            <person name="Shah S."/>
            <person name="Dougan E. K."/>
            <person name="Thang M."/>
            <person name="Chan C."/>
        </authorList>
    </citation>
    <scope>NUCLEOTIDE SEQUENCE [LARGE SCALE GENOMIC DNA]</scope>
</reference>
<feature type="transmembrane region" description="Helical" evidence="2">
    <location>
        <begin position="6"/>
        <end position="21"/>
    </location>
</feature>
<keyword evidence="4" id="KW-1185">Reference proteome</keyword>
<comment type="caution">
    <text evidence="3">The sequence shown here is derived from an EMBL/GenBank/DDBJ whole genome shotgun (WGS) entry which is preliminary data.</text>
</comment>
<evidence type="ECO:0000256" key="2">
    <source>
        <dbReference type="SAM" id="Phobius"/>
    </source>
</evidence>
<keyword evidence="2" id="KW-0472">Membrane</keyword>
<gene>
    <name evidence="3" type="ORF">CCMP2556_LOCUS43187</name>
</gene>
<name>A0ABP0QNI0_9DINO</name>
<evidence type="ECO:0000313" key="3">
    <source>
        <dbReference type="EMBL" id="CAK9089776.1"/>
    </source>
</evidence>